<organism evidence="1 2">
    <name type="scientific">Leptospira fainei serovar Hurstbridge str. BUT 6</name>
    <dbReference type="NCBI Taxonomy" id="1193011"/>
    <lineage>
        <taxon>Bacteria</taxon>
        <taxon>Pseudomonadati</taxon>
        <taxon>Spirochaetota</taxon>
        <taxon>Spirochaetia</taxon>
        <taxon>Leptospirales</taxon>
        <taxon>Leptospiraceae</taxon>
        <taxon>Leptospira</taxon>
    </lineage>
</organism>
<reference evidence="1" key="1">
    <citation type="submission" date="2013-04" db="EMBL/GenBank/DDBJ databases">
        <authorList>
            <person name="Harkins D.M."/>
            <person name="Durkin A.S."/>
            <person name="Selengut J.D."/>
            <person name="Sanka R."/>
            <person name="DePew J."/>
            <person name="Purushe J."/>
            <person name="Ahmed A."/>
            <person name="van der Linden H."/>
            <person name="Goris M.G.A."/>
            <person name="Hartskeerl R.A."/>
            <person name="Vinetz J.M."/>
            <person name="Sutton G.G."/>
            <person name="Nelson W.C."/>
            <person name="Fouts D.E."/>
        </authorList>
    </citation>
    <scope>NUCLEOTIDE SEQUENCE [LARGE SCALE GENOMIC DNA]</scope>
    <source>
        <strain evidence="1">BUT 6</strain>
    </source>
</reference>
<accession>S3V0F5</accession>
<protein>
    <submittedName>
        <fullName evidence="1">Uncharacterized protein</fullName>
    </submittedName>
</protein>
<name>S3V0F5_9LEPT</name>
<dbReference type="EMBL" id="AKWZ02000010">
    <property type="protein sequence ID" value="EPG74064.1"/>
    <property type="molecule type" value="Genomic_DNA"/>
</dbReference>
<comment type="caution">
    <text evidence="1">The sequence shown here is derived from an EMBL/GenBank/DDBJ whole genome shotgun (WGS) entry which is preliminary data.</text>
</comment>
<proteinExistence type="predicted"/>
<keyword evidence="2" id="KW-1185">Reference proteome</keyword>
<dbReference type="AlphaFoldDB" id="S3V0F5"/>
<evidence type="ECO:0000313" key="1">
    <source>
        <dbReference type="EMBL" id="EPG74064.1"/>
    </source>
</evidence>
<dbReference type="Proteomes" id="UP000014540">
    <property type="component" value="Unassembled WGS sequence"/>
</dbReference>
<gene>
    <name evidence="1" type="ORF">LEP1GSC058_3871</name>
</gene>
<sequence>MSQKRPRNLTYINEKIIFQGGRTISKKFATAFLYRIR</sequence>
<evidence type="ECO:0000313" key="2">
    <source>
        <dbReference type="Proteomes" id="UP000014540"/>
    </source>
</evidence>